<protein>
    <submittedName>
        <fullName evidence="1">Uncharacterized protein</fullName>
    </submittedName>
</protein>
<gene>
    <name evidence="1" type="ORF">MARGE09_P0425</name>
</gene>
<sequence>MKCFIIQIDPSRDTRYSIEAFTKLVREQGKFPEVEADYDNNTLTNLNFFTEQPGPFWQEMQSEILQHPDCASWIKRVAIVACEGEHGWNDALLLAHYDSSETLDSLDTAPE</sequence>
<dbReference type="KEGG" id="marq:MARGE09_P0425"/>
<dbReference type="AlphaFoldDB" id="A0AAN2BIT9"/>
<evidence type="ECO:0000313" key="2">
    <source>
        <dbReference type="Proteomes" id="UP001320119"/>
    </source>
</evidence>
<name>A0AAN2BIT9_9GAMM</name>
<dbReference type="RefSeq" id="WP_236985732.1">
    <property type="nucleotide sequence ID" value="NZ_AP023086.1"/>
</dbReference>
<proteinExistence type="predicted"/>
<evidence type="ECO:0000313" key="1">
    <source>
        <dbReference type="EMBL" id="BCD96226.1"/>
    </source>
</evidence>
<dbReference type="Proteomes" id="UP001320119">
    <property type="component" value="Chromosome"/>
</dbReference>
<dbReference type="EMBL" id="AP023086">
    <property type="protein sequence ID" value="BCD96226.1"/>
    <property type="molecule type" value="Genomic_DNA"/>
</dbReference>
<reference evidence="1 2" key="1">
    <citation type="journal article" date="2022" name="IScience">
        <title>An ultrasensitive nanofiber-based assay for enzymatic hydrolysis and deep-sea microbial degradation of cellulose.</title>
        <authorList>
            <person name="Tsudome M."/>
            <person name="Tachioka M."/>
            <person name="Miyazaki M."/>
            <person name="Uchimura K."/>
            <person name="Tsuda M."/>
            <person name="Takaki Y."/>
            <person name="Deguchi S."/>
        </authorList>
    </citation>
    <scope>NUCLEOTIDE SEQUENCE [LARGE SCALE GENOMIC DNA]</scope>
    <source>
        <strain evidence="1 2">GE09</strain>
    </source>
</reference>
<accession>A0AAN2BIT9</accession>
<keyword evidence="2" id="KW-1185">Reference proteome</keyword>
<organism evidence="1 2">
    <name type="scientific">Marinagarivorans cellulosilyticus</name>
    <dbReference type="NCBI Taxonomy" id="2721545"/>
    <lineage>
        <taxon>Bacteria</taxon>
        <taxon>Pseudomonadati</taxon>
        <taxon>Pseudomonadota</taxon>
        <taxon>Gammaproteobacteria</taxon>
        <taxon>Cellvibrionales</taxon>
        <taxon>Cellvibrionaceae</taxon>
        <taxon>Marinagarivorans</taxon>
    </lineage>
</organism>